<reference evidence="1" key="1">
    <citation type="submission" date="2021-05" db="EMBL/GenBank/DDBJ databases">
        <title>A free-living protist that lacks canonical eukaryotic 1 DNA replication and segregation systems.</title>
        <authorList>
            <person name="Salas-Leiva D.E."/>
            <person name="Tromer E.C."/>
            <person name="Curtis B.A."/>
            <person name="Jerlstrom-Hultqvist J."/>
            <person name="Kolisko M."/>
            <person name="Yi Z."/>
            <person name="Salas-Leiva J.S."/>
            <person name="Gallot-Lavallee L."/>
            <person name="Kops G.J.P.L."/>
            <person name="Archibald J.M."/>
            <person name="Simpson A.G.B."/>
            <person name="Roger A.J."/>
        </authorList>
    </citation>
    <scope>NUCLEOTIDE SEQUENCE</scope>
    <source>
        <strain evidence="1">BICM</strain>
    </source>
</reference>
<organism evidence="1 2">
    <name type="scientific">Carpediemonas membranifera</name>
    <dbReference type="NCBI Taxonomy" id="201153"/>
    <lineage>
        <taxon>Eukaryota</taxon>
        <taxon>Metamonada</taxon>
        <taxon>Carpediemonas-like organisms</taxon>
        <taxon>Carpediemonas</taxon>
    </lineage>
</organism>
<proteinExistence type="predicted"/>
<comment type="caution">
    <text evidence="1">The sequence shown here is derived from an EMBL/GenBank/DDBJ whole genome shotgun (WGS) entry which is preliminary data.</text>
</comment>
<dbReference type="Proteomes" id="UP000717585">
    <property type="component" value="Unassembled WGS sequence"/>
</dbReference>
<gene>
    <name evidence="1" type="ORF">J8273_2233</name>
</gene>
<name>A0A8J6B565_9EUKA</name>
<evidence type="ECO:0000313" key="1">
    <source>
        <dbReference type="EMBL" id="KAG9395898.1"/>
    </source>
</evidence>
<evidence type="ECO:0000313" key="2">
    <source>
        <dbReference type="Proteomes" id="UP000717585"/>
    </source>
</evidence>
<sequence>MFARLGYEPSSAGSHEGLRCSSFLDLATPRQNRPNEFCVHAPRAGVASAHLRALPLAECSSLWWSHRARHSSKRWTVYRRIYVSLHKLH</sequence>
<keyword evidence="2" id="KW-1185">Reference proteome</keyword>
<dbReference type="EMBL" id="JAHDYR010000007">
    <property type="protein sequence ID" value="KAG9395898.1"/>
    <property type="molecule type" value="Genomic_DNA"/>
</dbReference>
<dbReference type="AlphaFoldDB" id="A0A8J6B565"/>
<protein>
    <submittedName>
        <fullName evidence="1">Uncharacterized protein</fullName>
    </submittedName>
</protein>
<accession>A0A8J6B565</accession>